<evidence type="ECO:0000256" key="1">
    <source>
        <dbReference type="SAM" id="Phobius"/>
    </source>
</evidence>
<name>A0ABV0ZH49_9TELE</name>
<comment type="caution">
    <text evidence="2">The sequence shown here is derived from an EMBL/GenBank/DDBJ whole genome shotgun (WGS) entry which is preliminary data.</text>
</comment>
<gene>
    <name evidence="2" type="ORF">AMECASPLE_032139</name>
</gene>
<protein>
    <submittedName>
        <fullName evidence="2">Uncharacterized protein</fullName>
    </submittedName>
</protein>
<keyword evidence="1" id="KW-0472">Membrane</keyword>
<keyword evidence="3" id="KW-1185">Reference proteome</keyword>
<evidence type="ECO:0000313" key="3">
    <source>
        <dbReference type="Proteomes" id="UP001469553"/>
    </source>
</evidence>
<dbReference type="Proteomes" id="UP001469553">
    <property type="component" value="Unassembled WGS sequence"/>
</dbReference>
<reference evidence="2 3" key="1">
    <citation type="submission" date="2021-06" db="EMBL/GenBank/DDBJ databases">
        <authorList>
            <person name="Palmer J.M."/>
        </authorList>
    </citation>
    <scope>NUCLEOTIDE SEQUENCE [LARGE SCALE GENOMIC DNA]</scope>
    <source>
        <strain evidence="2 3">AS_MEX2019</strain>
        <tissue evidence="2">Muscle</tissue>
    </source>
</reference>
<keyword evidence="1" id="KW-0812">Transmembrane</keyword>
<evidence type="ECO:0000313" key="2">
    <source>
        <dbReference type="EMBL" id="MEQ2304910.1"/>
    </source>
</evidence>
<proteinExistence type="predicted"/>
<dbReference type="EMBL" id="JAHRIP010060542">
    <property type="protein sequence ID" value="MEQ2304910.1"/>
    <property type="molecule type" value="Genomic_DNA"/>
</dbReference>
<organism evidence="2 3">
    <name type="scientific">Ameca splendens</name>
    <dbReference type="NCBI Taxonomy" id="208324"/>
    <lineage>
        <taxon>Eukaryota</taxon>
        <taxon>Metazoa</taxon>
        <taxon>Chordata</taxon>
        <taxon>Craniata</taxon>
        <taxon>Vertebrata</taxon>
        <taxon>Euteleostomi</taxon>
        <taxon>Actinopterygii</taxon>
        <taxon>Neopterygii</taxon>
        <taxon>Teleostei</taxon>
        <taxon>Neoteleostei</taxon>
        <taxon>Acanthomorphata</taxon>
        <taxon>Ovalentaria</taxon>
        <taxon>Atherinomorphae</taxon>
        <taxon>Cyprinodontiformes</taxon>
        <taxon>Goodeidae</taxon>
        <taxon>Ameca</taxon>
    </lineage>
</organism>
<keyword evidence="1" id="KW-1133">Transmembrane helix</keyword>
<accession>A0ABV0ZH49</accession>
<feature type="transmembrane region" description="Helical" evidence="1">
    <location>
        <begin position="6"/>
        <end position="34"/>
    </location>
</feature>
<sequence length="103" mass="12086">MAYAQFLPLWWGCLVFTVFWTSVLSTVVPLCSLLTKTERRFRGSGNLCWHFELHYPQKARDIWLLGEIYCLLRHGIPLFLKGCRQVIEVLGCWVLGGLFKYKF</sequence>